<feature type="transmembrane region" description="Helical" evidence="3">
    <location>
        <begin position="14"/>
        <end position="35"/>
    </location>
</feature>
<evidence type="ECO:0000256" key="2">
    <source>
        <dbReference type="ARBA" id="ARBA00023287"/>
    </source>
</evidence>
<dbReference type="NCBIfam" id="TIGR02532">
    <property type="entry name" value="IV_pilin_GFxxxE"/>
    <property type="match status" value="1"/>
</dbReference>
<comment type="caution">
    <text evidence="4">The sequence shown here is derived from an EMBL/GenBank/DDBJ whole genome shotgun (WGS) entry which is preliminary data.</text>
</comment>
<dbReference type="Pfam" id="PF07963">
    <property type="entry name" value="N_methyl"/>
    <property type="match status" value="1"/>
</dbReference>
<dbReference type="InterPro" id="IPR012902">
    <property type="entry name" value="N_methyl_site"/>
</dbReference>
<evidence type="ECO:0000313" key="5">
    <source>
        <dbReference type="Proteomes" id="UP001597227"/>
    </source>
</evidence>
<dbReference type="Proteomes" id="UP001597227">
    <property type="component" value="Unassembled WGS sequence"/>
</dbReference>
<evidence type="ECO:0000256" key="3">
    <source>
        <dbReference type="SAM" id="Phobius"/>
    </source>
</evidence>
<evidence type="ECO:0000313" key="4">
    <source>
        <dbReference type="EMBL" id="MFD1781311.1"/>
    </source>
</evidence>
<keyword evidence="3" id="KW-0812">Transmembrane</keyword>
<evidence type="ECO:0000256" key="1">
    <source>
        <dbReference type="ARBA" id="ARBA00004241"/>
    </source>
</evidence>
<reference evidence="5" key="1">
    <citation type="journal article" date="2019" name="Int. J. Syst. Evol. Microbiol.">
        <title>The Global Catalogue of Microorganisms (GCM) 10K type strain sequencing project: providing services to taxonomists for standard genome sequencing and annotation.</title>
        <authorList>
            <consortium name="The Broad Institute Genomics Platform"/>
            <consortium name="The Broad Institute Genome Sequencing Center for Infectious Disease"/>
            <person name="Wu L."/>
            <person name="Ma J."/>
        </authorList>
    </citation>
    <scope>NUCLEOTIDE SEQUENCE [LARGE SCALE GENOMIC DNA]</scope>
    <source>
        <strain evidence="5">CCUG 15531</strain>
    </source>
</reference>
<proteinExistence type="predicted"/>
<dbReference type="EMBL" id="JBHUEK010000031">
    <property type="protein sequence ID" value="MFD1781311.1"/>
    <property type="molecule type" value="Genomic_DNA"/>
</dbReference>
<keyword evidence="5" id="KW-1185">Reference proteome</keyword>
<gene>
    <name evidence="4" type="ORF">ACFSFW_21875</name>
</gene>
<comment type="subcellular location">
    <subcellularLocation>
        <location evidence="1">Cell surface</location>
    </subcellularLocation>
</comment>
<protein>
    <submittedName>
        <fullName evidence="4">Prepilin-type N-terminal cleavage/methylation domain-containing protein</fullName>
    </submittedName>
</protein>
<keyword evidence="3" id="KW-1133">Transmembrane helix</keyword>
<dbReference type="RefSeq" id="WP_388041347.1">
    <property type="nucleotide sequence ID" value="NZ_JBHUEK010000031.1"/>
</dbReference>
<sequence length="113" mass="13371">MLVRNKRGFTLVEMLLAVSIWLMLCATLLPQLLLIMTERKNTEIYNMGRQLLSEELNKDYNGDESNLDRIIKNGVTYLFSKTFNEELQKWELCITWEDKLSKTYERCGYLHGE</sequence>
<organism evidence="4 5">
    <name type="scientific">Fredinandcohnia salidurans</name>
    <dbReference type="NCBI Taxonomy" id="2595041"/>
    <lineage>
        <taxon>Bacteria</taxon>
        <taxon>Bacillati</taxon>
        <taxon>Bacillota</taxon>
        <taxon>Bacilli</taxon>
        <taxon>Bacillales</taxon>
        <taxon>Bacillaceae</taxon>
        <taxon>Fredinandcohnia</taxon>
    </lineage>
</organism>
<keyword evidence="2" id="KW-0178">Competence</keyword>
<name>A0ABW4MUF9_9BACI</name>
<accession>A0ABW4MUF9</accession>
<keyword evidence="3" id="KW-0472">Membrane</keyword>